<evidence type="ECO:0000313" key="3">
    <source>
        <dbReference type="Proteomes" id="UP001189624"/>
    </source>
</evidence>
<dbReference type="EMBL" id="OY731405">
    <property type="protein sequence ID" value="CAJ1971441.1"/>
    <property type="molecule type" value="Genomic_DNA"/>
</dbReference>
<reference evidence="2" key="1">
    <citation type="submission" date="2023-10" db="EMBL/GenBank/DDBJ databases">
        <authorList>
            <person name="Domelevo Entfellner J.-B."/>
        </authorList>
    </citation>
    <scope>NUCLEOTIDE SEQUENCE</scope>
</reference>
<dbReference type="GO" id="GO:0070475">
    <property type="term" value="P:rRNA base methylation"/>
    <property type="evidence" value="ECO:0007669"/>
    <property type="project" value="InterPro"/>
</dbReference>
<keyword evidence="3" id="KW-1185">Reference proteome</keyword>
<dbReference type="InterPro" id="IPR019446">
    <property type="entry name" value="BMT5-like"/>
</dbReference>
<dbReference type="Pfam" id="PF10354">
    <property type="entry name" value="BMT5-like"/>
    <property type="match status" value="1"/>
</dbReference>
<gene>
    <name evidence="2" type="ORF">AYBTSS11_LOCUS23442</name>
</gene>
<dbReference type="Proteomes" id="UP001189624">
    <property type="component" value="Chromosome 8"/>
</dbReference>
<protein>
    <recommendedName>
        <fullName evidence="1">25S rRNA (uridine-N(3))-methyltransferase BMT5-like domain-containing protein</fullName>
    </recommendedName>
</protein>
<dbReference type="Gramene" id="rna-AYBTSS11_LOCUS23442">
    <property type="protein sequence ID" value="CAJ1971441.1"/>
    <property type="gene ID" value="gene-AYBTSS11_LOCUS23442"/>
</dbReference>
<organism evidence="2 3">
    <name type="scientific">Sphenostylis stenocarpa</name>
    <dbReference type="NCBI Taxonomy" id="92480"/>
    <lineage>
        <taxon>Eukaryota</taxon>
        <taxon>Viridiplantae</taxon>
        <taxon>Streptophyta</taxon>
        <taxon>Embryophyta</taxon>
        <taxon>Tracheophyta</taxon>
        <taxon>Spermatophyta</taxon>
        <taxon>Magnoliopsida</taxon>
        <taxon>eudicotyledons</taxon>
        <taxon>Gunneridae</taxon>
        <taxon>Pentapetalae</taxon>
        <taxon>rosids</taxon>
        <taxon>fabids</taxon>
        <taxon>Fabales</taxon>
        <taxon>Fabaceae</taxon>
        <taxon>Papilionoideae</taxon>
        <taxon>50 kb inversion clade</taxon>
        <taxon>NPAAA clade</taxon>
        <taxon>indigoferoid/millettioid clade</taxon>
        <taxon>Phaseoleae</taxon>
        <taxon>Sphenostylis</taxon>
    </lineage>
</organism>
<dbReference type="InterPro" id="IPR029063">
    <property type="entry name" value="SAM-dependent_MTases_sf"/>
</dbReference>
<dbReference type="PANTHER" id="PTHR11538">
    <property type="entry name" value="PHENYLALANYL-TRNA SYNTHETASE"/>
    <property type="match status" value="1"/>
</dbReference>
<proteinExistence type="predicted"/>
<dbReference type="SUPFAM" id="SSF53335">
    <property type="entry name" value="S-adenosyl-L-methionine-dependent methyltransferases"/>
    <property type="match status" value="1"/>
</dbReference>
<feature type="domain" description="25S rRNA (uridine-N(3))-methyltransferase BMT5-like" evidence="1">
    <location>
        <begin position="18"/>
        <end position="142"/>
    </location>
</feature>
<evidence type="ECO:0000259" key="1">
    <source>
        <dbReference type="Pfam" id="PF10354"/>
    </source>
</evidence>
<sequence>MAFHIGTRTFGGSSVLKSAQNLAELTKLGCTVVHEVDAQTMSEHPLLKPMCFDRIVFNFPHAGFVYQENDIRQIELHKDVVSGFLKSARNMVSDDGEIHVTHKNSHPYNLWEIVKLAEKVNLQLVEKVPFYAYHYLGYVNKRGSGVRCDQSFPVGDCSTFKFAKASVVDLLGL</sequence>
<dbReference type="GO" id="GO:0070042">
    <property type="term" value="F:rRNA (uridine-N3-)-methyltransferase activity"/>
    <property type="evidence" value="ECO:0007669"/>
    <property type="project" value="InterPro"/>
</dbReference>
<name>A0AA86SRW9_9FABA</name>
<accession>A0AA86SRW9</accession>
<dbReference type="GO" id="GO:0005737">
    <property type="term" value="C:cytoplasm"/>
    <property type="evidence" value="ECO:0007669"/>
    <property type="project" value="TreeGrafter"/>
</dbReference>
<evidence type="ECO:0000313" key="2">
    <source>
        <dbReference type="EMBL" id="CAJ1971441.1"/>
    </source>
</evidence>
<dbReference type="PANTHER" id="PTHR11538:SF103">
    <property type="entry name" value="DUF2431 DOMAIN PROTEIN"/>
    <property type="match status" value="1"/>
</dbReference>
<dbReference type="AlphaFoldDB" id="A0AA86SRW9"/>